<dbReference type="InterPro" id="IPR039438">
    <property type="entry name" value="At2g23090-like_Znf"/>
</dbReference>
<dbReference type="OrthoDB" id="370932at2759"/>
<dbReference type="Pfam" id="PF04419">
    <property type="entry name" value="SERF-like_N"/>
    <property type="match status" value="1"/>
</dbReference>
<dbReference type="PANTHER" id="PTHR33788">
    <property type="entry name" value="OS07G0114300 PROTEIN"/>
    <property type="match status" value="1"/>
</dbReference>
<evidence type="ECO:0000256" key="1">
    <source>
        <dbReference type="SAM" id="MobiDB-lite"/>
    </source>
</evidence>
<dbReference type="SUPFAM" id="SSF118359">
    <property type="entry name" value="Expressed protein At2g23090/F21P24.15"/>
    <property type="match status" value="1"/>
</dbReference>
<comment type="caution">
    <text evidence="4">The sequence shown here is derived from an EMBL/GenBank/DDBJ whole genome shotgun (WGS) entry which is preliminary data.</text>
</comment>
<evidence type="ECO:0000313" key="4">
    <source>
        <dbReference type="EMBL" id="PFH34802.1"/>
    </source>
</evidence>
<organism evidence="4 5">
    <name type="scientific">Besnoitia besnoiti</name>
    <name type="common">Apicomplexan protozoan</name>
    <dbReference type="NCBI Taxonomy" id="94643"/>
    <lineage>
        <taxon>Eukaryota</taxon>
        <taxon>Sar</taxon>
        <taxon>Alveolata</taxon>
        <taxon>Apicomplexa</taxon>
        <taxon>Conoidasida</taxon>
        <taxon>Coccidia</taxon>
        <taxon>Eucoccidiorida</taxon>
        <taxon>Eimeriorina</taxon>
        <taxon>Sarcocystidae</taxon>
        <taxon>Besnoitia</taxon>
    </lineage>
</organism>
<reference evidence="4 5" key="1">
    <citation type="submission" date="2017-09" db="EMBL/GenBank/DDBJ databases">
        <title>Genome sequencing of Besnoitia besnoiti strain Bb-Ger1.</title>
        <authorList>
            <person name="Schares G."/>
            <person name="Venepally P."/>
            <person name="Lorenzi H.A."/>
        </authorList>
    </citation>
    <scope>NUCLEOTIDE SEQUENCE [LARGE SCALE GENOMIC DNA]</scope>
    <source>
        <strain evidence="4 5">Bb-Ger1</strain>
    </source>
</reference>
<dbReference type="KEGG" id="bbes:BESB_068350"/>
<evidence type="ECO:0000259" key="2">
    <source>
        <dbReference type="Pfam" id="PF04419"/>
    </source>
</evidence>
<dbReference type="GeneID" id="40311761"/>
<evidence type="ECO:0000313" key="5">
    <source>
        <dbReference type="Proteomes" id="UP000224006"/>
    </source>
</evidence>
<dbReference type="PANTHER" id="PTHR33788:SF1">
    <property type="entry name" value="ZINC-BINDING PROTEIN"/>
    <property type="match status" value="1"/>
</dbReference>
<dbReference type="InterPro" id="IPR026939">
    <property type="entry name" value="ZNF706/At2g23090_sf"/>
</dbReference>
<keyword evidence="5" id="KW-1185">Reference proteome</keyword>
<gene>
    <name evidence="4" type="ORF">BESB_068350</name>
</gene>
<dbReference type="RefSeq" id="XP_029218811.1">
    <property type="nucleotide sequence ID" value="XM_029365228.1"/>
</dbReference>
<protein>
    <submittedName>
        <fullName evidence="4">Uncharacterized protein</fullName>
    </submittedName>
</protein>
<feature type="domain" description="Small EDRK-rich factor-like N-terminal" evidence="2">
    <location>
        <begin position="1"/>
        <end position="34"/>
    </location>
</feature>
<feature type="domain" description="At2g23090-like zinc-binding" evidence="3">
    <location>
        <begin position="38"/>
        <end position="74"/>
    </location>
</feature>
<feature type="compositionally biased region" description="Basic and acidic residues" evidence="1">
    <location>
        <begin position="1"/>
        <end position="15"/>
    </location>
</feature>
<dbReference type="InterPro" id="IPR007513">
    <property type="entry name" value="SERF-like_N"/>
</dbReference>
<name>A0A2A9MHB9_BESBE</name>
<dbReference type="AlphaFoldDB" id="A0A2A9MHB9"/>
<dbReference type="VEuPathDB" id="ToxoDB:BESB_068350"/>
<dbReference type="InterPro" id="IPR039713">
    <property type="entry name" value="At2g23090-like"/>
</dbReference>
<proteinExistence type="predicted"/>
<dbReference type="Pfam" id="PF12907">
    <property type="entry name" value="zf-met2"/>
    <property type="match status" value="1"/>
</dbReference>
<accession>A0A2A9MHB9</accession>
<dbReference type="Gene3D" id="4.10.1050.10">
    <property type="entry name" value="At2g23090-like"/>
    <property type="match status" value="1"/>
</dbReference>
<feature type="region of interest" description="Disordered" evidence="1">
    <location>
        <begin position="1"/>
        <end position="26"/>
    </location>
</feature>
<sequence length="76" mass="8879">MTRGNQRDVDRERSQRRNQKAVQNSTIKDANKNLSVVCDICKQSFMCTVKKPTLDQHVDARHPKNTFKDCFPKWEG</sequence>
<dbReference type="Proteomes" id="UP000224006">
    <property type="component" value="Chromosome VI"/>
</dbReference>
<evidence type="ECO:0000259" key="3">
    <source>
        <dbReference type="Pfam" id="PF12907"/>
    </source>
</evidence>
<dbReference type="EMBL" id="NWUJ01000006">
    <property type="protein sequence ID" value="PFH34802.1"/>
    <property type="molecule type" value="Genomic_DNA"/>
</dbReference>